<dbReference type="Pfam" id="PF02797">
    <property type="entry name" value="Chal_sti_synt_C"/>
    <property type="match status" value="1"/>
</dbReference>
<dbReference type="GO" id="GO:0016747">
    <property type="term" value="F:acyltransferase activity, transferring groups other than amino-acyl groups"/>
    <property type="evidence" value="ECO:0007669"/>
    <property type="project" value="InterPro"/>
</dbReference>
<dbReference type="EMBL" id="FOHX01000025">
    <property type="protein sequence ID" value="SEU45576.1"/>
    <property type="molecule type" value="Genomic_DNA"/>
</dbReference>
<feature type="domain" description="Chalcone/stilbene synthase N-terminal" evidence="5">
    <location>
        <begin position="10"/>
        <end position="205"/>
    </location>
</feature>
<comment type="similarity">
    <text evidence="1">Belongs to the thiolase-like superfamily. Chalcone/stilbene synthases family.</text>
</comment>
<dbReference type="CDD" id="cd00831">
    <property type="entry name" value="CHS_like"/>
    <property type="match status" value="1"/>
</dbReference>
<dbReference type="InterPro" id="IPR011141">
    <property type="entry name" value="Polyketide_synthase_type-III"/>
</dbReference>
<dbReference type="PIRSF" id="PIRSF000451">
    <property type="entry name" value="PKS_III"/>
    <property type="match status" value="1"/>
</dbReference>
<evidence type="ECO:0000313" key="7">
    <source>
        <dbReference type="EMBL" id="SEU45576.1"/>
    </source>
</evidence>
<name>A0A1I0LSD5_9ACTN</name>
<dbReference type="PANTHER" id="PTHR11877:SF99">
    <property type="entry name" value="1,3,6,8-TETRAHYDROXYNAPHTHALENE SYNTHASE"/>
    <property type="match status" value="1"/>
</dbReference>
<dbReference type="Proteomes" id="UP000199361">
    <property type="component" value="Unassembled WGS sequence"/>
</dbReference>
<evidence type="ECO:0000256" key="4">
    <source>
        <dbReference type="PIRSR" id="PIRSR000451-1"/>
    </source>
</evidence>
<reference evidence="7 8" key="1">
    <citation type="submission" date="2016-10" db="EMBL/GenBank/DDBJ databases">
        <authorList>
            <person name="de Groot N.N."/>
        </authorList>
    </citation>
    <scope>NUCLEOTIDE SEQUENCE [LARGE SCALE GENOMIC DNA]</scope>
    <source>
        <strain evidence="7 8">CGMCC 4.5598</strain>
    </source>
</reference>
<protein>
    <submittedName>
        <fullName evidence="7">Alkylresorcinol/alkylpyrone synthase</fullName>
    </submittedName>
</protein>
<evidence type="ECO:0000259" key="6">
    <source>
        <dbReference type="Pfam" id="PF02797"/>
    </source>
</evidence>
<dbReference type="GO" id="GO:0030639">
    <property type="term" value="P:polyketide biosynthetic process"/>
    <property type="evidence" value="ECO:0007669"/>
    <property type="project" value="TreeGrafter"/>
</dbReference>
<evidence type="ECO:0000256" key="2">
    <source>
        <dbReference type="ARBA" id="ARBA00022679"/>
    </source>
</evidence>
<feature type="domain" description="Chalcone/stilbene synthase C-terminal" evidence="6">
    <location>
        <begin position="216"/>
        <end position="350"/>
    </location>
</feature>
<gene>
    <name evidence="7" type="ORF">SAMN05421811_12551</name>
</gene>
<dbReference type="InterPro" id="IPR012328">
    <property type="entry name" value="Chalcone/stilbene_synt_C"/>
</dbReference>
<dbReference type="Gene3D" id="3.40.47.10">
    <property type="match status" value="2"/>
</dbReference>
<dbReference type="AlphaFoldDB" id="A0A1I0LSD5"/>
<evidence type="ECO:0000259" key="5">
    <source>
        <dbReference type="Pfam" id="PF00195"/>
    </source>
</evidence>
<sequence length="351" mass="38032">MLAGLLQRQRKCMHISAVQTVLPDHRYEQAEITEAFARLTHCDEDLLRRFHEATGVTGRSLALPLEDYAKLDSFGRANDAYVEVGLDLTERALTAALDQAGVEPKRVDHLLFCSTTGLATPSLDARLAKRMGLRPDVKRLPVFGLGCAAGASGLSRLYDYLRGWPDHVAALVCLELCSLTIQRDDTSIANLVASGLFGDAAGAVVATGRGRGPEVVATRSRLYPGTEHLMGWEVGDHGFRIVLDADLTDFVEEVLAGDIRAFLADYGLTPDQVGTWICHPGGPKVIEKIVETLGLPPKAVEVTWRSLRRHGNLSSVSVLNVLQETRGRPGAPAVLMALGPGFSAELLLLHW</sequence>
<dbReference type="Pfam" id="PF00195">
    <property type="entry name" value="Chal_sti_synt_N"/>
    <property type="match status" value="1"/>
</dbReference>
<evidence type="ECO:0000256" key="1">
    <source>
        <dbReference type="ARBA" id="ARBA00005531"/>
    </source>
</evidence>
<organism evidence="7 8">
    <name type="scientific">Nonomuraea wenchangensis</name>
    <dbReference type="NCBI Taxonomy" id="568860"/>
    <lineage>
        <taxon>Bacteria</taxon>
        <taxon>Bacillati</taxon>
        <taxon>Actinomycetota</taxon>
        <taxon>Actinomycetes</taxon>
        <taxon>Streptosporangiales</taxon>
        <taxon>Streptosporangiaceae</taxon>
        <taxon>Nonomuraea</taxon>
    </lineage>
</organism>
<keyword evidence="2" id="KW-0808">Transferase</keyword>
<keyword evidence="3" id="KW-0012">Acyltransferase</keyword>
<dbReference type="PANTHER" id="PTHR11877">
    <property type="entry name" value="HYDROXYMETHYLGLUTARYL-COA SYNTHASE"/>
    <property type="match status" value="1"/>
</dbReference>
<dbReference type="InterPro" id="IPR016039">
    <property type="entry name" value="Thiolase-like"/>
</dbReference>
<evidence type="ECO:0000256" key="3">
    <source>
        <dbReference type="ARBA" id="ARBA00023315"/>
    </source>
</evidence>
<keyword evidence="8" id="KW-1185">Reference proteome</keyword>
<dbReference type="STRING" id="568860.SAMN05421811_12551"/>
<evidence type="ECO:0000313" key="8">
    <source>
        <dbReference type="Proteomes" id="UP000199361"/>
    </source>
</evidence>
<feature type="active site" description="Acyl-thioester intermediate" evidence="4">
    <location>
        <position position="147"/>
    </location>
</feature>
<dbReference type="InterPro" id="IPR001099">
    <property type="entry name" value="Chalcone/stilbene_synt_N"/>
</dbReference>
<dbReference type="SUPFAM" id="SSF53901">
    <property type="entry name" value="Thiolase-like"/>
    <property type="match status" value="1"/>
</dbReference>
<accession>A0A1I0LSD5</accession>
<proteinExistence type="inferred from homology"/>